<comment type="caution">
    <text evidence="5">The sequence shown here is derived from an EMBL/GenBank/DDBJ whole genome shotgun (WGS) entry which is preliminary data.</text>
</comment>
<organism evidence="5 6">
    <name type="scientific">Virgibacillus alimentarius</name>
    <dbReference type="NCBI Taxonomy" id="698769"/>
    <lineage>
        <taxon>Bacteria</taxon>
        <taxon>Bacillati</taxon>
        <taxon>Bacillota</taxon>
        <taxon>Bacilli</taxon>
        <taxon>Bacillales</taxon>
        <taxon>Bacillaceae</taxon>
        <taxon>Virgibacillus</taxon>
    </lineage>
</organism>
<reference evidence="5 6" key="1">
    <citation type="submission" date="2021-03" db="EMBL/GenBank/DDBJ databases">
        <title>Genomic Encyclopedia of Type Strains, Phase IV (KMG-IV): sequencing the most valuable type-strain genomes for metagenomic binning, comparative biology and taxonomic classification.</title>
        <authorList>
            <person name="Goeker M."/>
        </authorList>
    </citation>
    <scope>NUCLEOTIDE SEQUENCE [LARGE SCALE GENOMIC DNA]</scope>
    <source>
        <strain evidence="5 6">DSM 25790</strain>
    </source>
</reference>
<feature type="domain" description="YncI copper-binding" evidence="4">
    <location>
        <begin position="24"/>
        <end position="145"/>
    </location>
</feature>
<dbReference type="Gene3D" id="2.60.40.2230">
    <property type="entry name" value="Uncharacterised protein YcnI-like PF07987, DUF1775"/>
    <property type="match status" value="1"/>
</dbReference>
<evidence type="ECO:0000259" key="4">
    <source>
        <dbReference type="Pfam" id="PF07987"/>
    </source>
</evidence>
<gene>
    <name evidence="5" type="ORF">J2Z81_002071</name>
</gene>
<dbReference type="EMBL" id="JAGIKX010000019">
    <property type="protein sequence ID" value="MBP2258100.1"/>
    <property type="molecule type" value="Genomic_DNA"/>
</dbReference>
<keyword evidence="2" id="KW-0812">Transmembrane</keyword>
<keyword evidence="6" id="KW-1185">Reference proteome</keyword>
<evidence type="ECO:0000256" key="3">
    <source>
        <dbReference type="SAM" id="SignalP"/>
    </source>
</evidence>
<evidence type="ECO:0000313" key="6">
    <source>
        <dbReference type="Proteomes" id="UP001519294"/>
    </source>
</evidence>
<feature type="transmembrane region" description="Helical" evidence="2">
    <location>
        <begin position="186"/>
        <end position="204"/>
    </location>
</feature>
<dbReference type="CDD" id="cd08545">
    <property type="entry name" value="YcnI_like"/>
    <property type="match status" value="1"/>
</dbReference>
<protein>
    <submittedName>
        <fullName evidence="5">Uncharacterized protein YcnI</fullName>
    </submittedName>
</protein>
<dbReference type="InterPro" id="IPR012533">
    <property type="entry name" value="YcnI-copper_dom"/>
</dbReference>
<feature type="chain" id="PRO_5045205918" evidence="3">
    <location>
        <begin position="24"/>
        <end position="208"/>
    </location>
</feature>
<keyword evidence="2" id="KW-0472">Membrane</keyword>
<feature type="signal peptide" evidence="3">
    <location>
        <begin position="1"/>
        <end position="23"/>
    </location>
</feature>
<name>A0ABS4S9C3_9BACI</name>
<accession>A0ABS4S9C3</accession>
<proteinExistence type="predicted"/>
<feature type="region of interest" description="Disordered" evidence="1">
    <location>
        <begin position="136"/>
        <end position="181"/>
    </location>
</feature>
<evidence type="ECO:0000256" key="2">
    <source>
        <dbReference type="SAM" id="Phobius"/>
    </source>
</evidence>
<evidence type="ECO:0000313" key="5">
    <source>
        <dbReference type="EMBL" id="MBP2258100.1"/>
    </source>
</evidence>
<feature type="compositionally biased region" description="Polar residues" evidence="1">
    <location>
        <begin position="170"/>
        <end position="181"/>
    </location>
</feature>
<dbReference type="Pfam" id="PF07987">
    <property type="entry name" value="DUF1775"/>
    <property type="match status" value="1"/>
</dbReference>
<dbReference type="RefSeq" id="WP_029270990.1">
    <property type="nucleotide sequence ID" value="NZ_JAGIKX010000019.1"/>
</dbReference>
<evidence type="ECO:0000256" key="1">
    <source>
        <dbReference type="SAM" id="MobiDB-lite"/>
    </source>
</evidence>
<keyword evidence="2" id="KW-1133">Transmembrane helix</keyword>
<dbReference type="InterPro" id="IPR038507">
    <property type="entry name" value="YcnI-like_sf"/>
</dbReference>
<dbReference type="Proteomes" id="UP001519294">
    <property type="component" value="Unassembled WGS sequence"/>
</dbReference>
<keyword evidence="3" id="KW-0732">Signal</keyword>
<sequence>MKKWIVLMVAVVLLFVAAPIAEAHVTVHPSESSTNAYEKYSVRIPVEKDANTTKVELEVPEGIHVVSVLPNPDWKYKFLKNDNDTITSVTWTAKDGGIGPNEFAEFSFIGANPGKPGEFSWKAFQTYDDDSVVEWTGEPESEEPASVTEVVEGDETAHHDDNPIAESGHAAQNESDNSGENGNTDWLPLVLAGAALLLSIISLFRKRA</sequence>